<evidence type="ECO:0008006" key="4">
    <source>
        <dbReference type="Google" id="ProtNLM"/>
    </source>
</evidence>
<reference evidence="2 3" key="1">
    <citation type="submission" date="2023-07" db="EMBL/GenBank/DDBJ databases">
        <title>Sorghum-associated microbial communities from plants grown in Nebraska, USA.</title>
        <authorList>
            <person name="Schachtman D."/>
        </authorList>
    </citation>
    <scope>NUCLEOTIDE SEQUENCE [LARGE SCALE GENOMIC DNA]</scope>
    <source>
        <strain evidence="2 3">DS1781</strain>
    </source>
</reference>
<sequence>MQRSTSERQPLRSDRCPFFASTSLSACAESGDSSRRASKESGRGAGSPGSEPAEDRGRGRRGLLRSRRSLEAASLEEGALPRAAGTRRKGSQREQAPFPKKCRPDTLAEGGWAAPSQAAGRMSYAKAQPRLAPWPSPQSKKERPGCARSSVMRYRSVLLICSSLLCLVAQAQAPAKAPAGSTAQCKDGTYSSAAKRSGACAGHRGVKTWYGAATAAVQTQSPAVTATGAAPTTGEPSKTPGTPENPVKPAPSGTQK</sequence>
<protein>
    <recommendedName>
        <fullName evidence="4">DUF3761 domain-containing protein</fullName>
    </recommendedName>
</protein>
<evidence type="ECO:0000256" key="1">
    <source>
        <dbReference type="SAM" id="MobiDB-lite"/>
    </source>
</evidence>
<dbReference type="EMBL" id="JAVDRF010000015">
    <property type="protein sequence ID" value="MDR6539191.1"/>
    <property type="molecule type" value="Genomic_DNA"/>
</dbReference>
<dbReference type="InterPro" id="IPR022236">
    <property type="entry name" value="DUF3761"/>
</dbReference>
<dbReference type="RefSeq" id="WP_309906680.1">
    <property type="nucleotide sequence ID" value="NZ_JAVDRF010000015.1"/>
</dbReference>
<feature type="compositionally biased region" description="Basic and acidic residues" evidence="1">
    <location>
        <begin position="32"/>
        <end position="42"/>
    </location>
</feature>
<dbReference type="PROSITE" id="PS51257">
    <property type="entry name" value="PROKAR_LIPOPROTEIN"/>
    <property type="match status" value="1"/>
</dbReference>
<feature type="compositionally biased region" description="Low complexity" evidence="1">
    <location>
        <begin position="222"/>
        <end position="234"/>
    </location>
</feature>
<evidence type="ECO:0000313" key="3">
    <source>
        <dbReference type="Proteomes" id="UP001184230"/>
    </source>
</evidence>
<dbReference type="Pfam" id="PF12587">
    <property type="entry name" value="DUF3761"/>
    <property type="match status" value="1"/>
</dbReference>
<name>A0ABU1NMS7_9BURK</name>
<feature type="region of interest" description="Disordered" evidence="1">
    <location>
        <begin position="25"/>
        <end position="146"/>
    </location>
</feature>
<organism evidence="2 3">
    <name type="scientific">Variovorax soli</name>
    <dbReference type="NCBI Taxonomy" id="376815"/>
    <lineage>
        <taxon>Bacteria</taxon>
        <taxon>Pseudomonadati</taxon>
        <taxon>Pseudomonadota</taxon>
        <taxon>Betaproteobacteria</taxon>
        <taxon>Burkholderiales</taxon>
        <taxon>Comamonadaceae</taxon>
        <taxon>Variovorax</taxon>
    </lineage>
</organism>
<evidence type="ECO:0000313" key="2">
    <source>
        <dbReference type="EMBL" id="MDR6539191.1"/>
    </source>
</evidence>
<accession>A0ABU1NMS7</accession>
<gene>
    <name evidence="2" type="ORF">J2739_004987</name>
</gene>
<feature type="compositionally biased region" description="Basic residues" evidence="1">
    <location>
        <begin position="58"/>
        <end position="67"/>
    </location>
</feature>
<dbReference type="Proteomes" id="UP001184230">
    <property type="component" value="Unassembled WGS sequence"/>
</dbReference>
<comment type="caution">
    <text evidence="2">The sequence shown here is derived from an EMBL/GenBank/DDBJ whole genome shotgun (WGS) entry which is preliminary data.</text>
</comment>
<proteinExistence type="predicted"/>
<feature type="region of interest" description="Disordered" evidence="1">
    <location>
        <begin position="220"/>
        <end position="256"/>
    </location>
</feature>
<keyword evidence="3" id="KW-1185">Reference proteome</keyword>